<evidence type="ECO:0000256" key="13">
    <source>
        <dbReference type="RuleBase" id="RU361153"/>
    </source>
</evidence>
<evidence type="ECO:0000256" key="5">
    <source>
        <dbReference type="ARBA" id="ARBA00022801"/>
    </source>
</evidence>
<dbReference type="Gene3D" id="3.20.20.80">
    <property type="entry name" value="Glycosidases"/>
    <property type="match status" value="1"/>
</dbReference>
<keyword evidence="17" id="KW-1185">Reference proteome</keyword>
<comment type="similarity">
    <text evidence="2 13">Belongs to the glycosyl hydrolase 5 (cellulase A) family.</text>
</comment>
<comment type="caution">
    <text evidence="16">The sequence shown here is derived from an EMBL/GenBank/DDBJ whole genome shotgun (WGS) entry which is preliminary data.</text>
</comment>
<dbReference type="GO" id="GO:0030245">
    <property type="term" value="P:cellulose catabolic process"/>
    <property type="evidence" value="ECO:0007669"/>
    <property type="project" value="UniProtKB-KW"/>
</dbReference>
<evidence type="ECO:0000256" key="1">
    <source>
        <dbReference type="ARBA" id="ARBA00000966"/>
    </source>
</evidence>
<dbReference type="InterPro" id="IPR018087">
    <property type="entry name" value="Glyco_hydro_5_CS"/>
</dbReference>
<evidence type="ECO:0000256" key="9">
    <source>
        <dbReference type="ARBA" id="ARBA00023326"/>
    </source>
</evidence>
<dbReference type="GO" id="GO:0008810">
    <property type="term" value="F:cellulase activity"/>
    <property type="evidence" value="ECO:0007669"/>
    <property type="project" value="UniProtKB-EC"/>
</dbReference>
<evidence type="ECO:0000256" key="7">
    <source>
        <dbReference type="ARBA" id="ARBA00023277"/>
    </source>
</evidence>
<evidence type="ECO:0000256" key="11">
    <source>
        <dbReference type="ARBA" id="ARBA00077338"/>
    </source>
</evidence>
<feature type="domain" description="Glycoside hydrolase family 5" evidence="15">
    <location>
        <begin position="41"/>
        <end position="314"/>
    </location>
</feature>
<protein>
    <recommendedName>
        <fullName evidence="10">Endoglucanase</fullName>
        <ecNumber evidence="3">3.2.1.4</ecNumber>
    </recommendedName>
    <alternativeName>
        <fullName evidence="11">Cellulase</fullName>
    </alternativeName>
    <alternativeName>
        <fullName evidence="12">Endo-1,4-beta-glucanase</fullName>
    </alternativeName>
</protein>
<organism evidence="16 17">
    <name type="scientific">Xanthomonas populi</name>
    <dbReference type="NCBI Taxonomy" id="53414"/>
    <lineage>
        <taxon>Bacteria</taxon>
        <taxon>Pseudomonadati</taxon>
        <taxon>Pseudomonadota</taxon>
        <taxon>Gammaproteobacteria</taxon>
        <taxon>Lysobacterales</taxon>
        <taxon>Lysobacteraceae</taxon>
        <taxon>Xanthomonas</taxon>
    </lineage>
</organism>
<sequence length="350" mass="38498">MLPSSPRKCSLFSCAFLLLLLVNIPLAHAQSGNRLKYAGVNLSGAETKSSKKPGVLNVDYLYPAASDYHYFAGKHMNTIRLPILWERLQPKAGGELDAAQLALIRQAVANAKAAKVYLILDVHNYAKYYGNKIGSSRVPISTFTDLWRRLAIAFKNDNAVIFGLMNEPYDINPQSWATAAQASIDTIRKTGANNLILVPGALWSGAHSWYSTVAGQSNAVALASIRDPLNRYAIEVHQYLDTDSSGTSAGCVSSTVGAERLRSFTQWLRINHKRGFLGEFGTANNAICNSALNGMLGYMEANSEVWIGWAFWAAGAWWNQTYPFNVHPDAQGRDKPQMTILSARARRIAR</sequence>
<dbReference type="OrthoDB" id="6769681at2"/>
<proteinExistence type="inferred from homology"/>
<keyword evidence="7" id="KW-0119">Carbohydrate metabolism</keyword>
<reference evidence="17" key="1">
    <citation type="submission" date="2016-08" db="EMBL/GenBank/DDBJ databases">
        <authorList>
            <person name="Merda D."/>
            <person name="Briand M."/>
            <person name="Taghouti G."/>
            <person name="Carrere S."/>
            <person name="Gouzy J."/>
            <person name="Portier P."/>
            <person name="Jacques M.-A."/>
            <person name="Fischer-Le Saux M."/>
        </authorList>
    </citation>
    <scope>NUCLEOTIDE SEQUENCE [LARGE SCALE GENOMIC DNA]</scope>
    <source>
        <strain evidence="17">CFBP1817</strain>
    </source>
</reference>
<evidence type="ECO:0000256" key="14">
    <source>
        <dbReference type="SAM" id="SignalP"/>
    </source>
</evidence>
<keyword evidence="6" id="KW-0136">Cellulose degradation</keyword>
<feature type="signal peptide" evidence="14">
    <location>
        <begin position="1"/>
        <end position="29"/>
    </location>
</feature>
<feature type="chain" id="PRO_5015630343" description="Endoglucanase" evidence="14">
    <location>
        <begin position="30"/>
        <end position="350"/>
    </location>
</feature>
<dbReference type="AlphaFoldDB" id="A0A2S7E6C6"/>
<dbReference type="Proteomes" id="UP000239939">
    <property type="component" value="Unassembled WGS sequence"/>
</dbReference>
<keyword evidence="4 14" id="KW-0732">Signal</keyword>
<comment type="catalytic activity">
    <reaction evidence="1">
        <text>Endohydrolysis of (1-&gt;4)-beta-D-glucosidic linkages in cellulose, lichenin and cereal beta-D-glucans.</text>
        <dbReference type="EC" id="3.2.1.4"/>
    </reaction>
</comment>
<gene>
    <name evidence="16" type="ORF">XpopCFBP1817_19860</name>
</gene>
<evidence type="ECO:0000256" key="6">
    <source>
        <dbReference type="ARBA" id="ARBA00023001"/>
    </source>
</evidence>
<evidence type="ECO:0000256" key="3">
    <source>
        <dbReference type="ARBA" id="ARBA00012601"/>
    </source>
</evidence>
<evidence type="ECO:0000313" key="16">
    <source>
        <dbReference type="EMBL" id="PPU85684.1"/>
    </source>
</evidence>
<evidence type="ECO:0000256" key="12">
    <source>
        <dbReference type="ARBA" id="ARBA00079594"/>
    </source>
</evidence>
<dbReference type="InterPro" id="IPR017853">
    <property type="entry name" value="GH"/>
</dbReference>
<accession>A0A2S7E6C6</accession>
<evidence type="ECO:0000256" key="10">
    <source>
        <dbReference type="ARBA" id="ARBA00068340"/>
    </source>
</evidence>
<dbReference type="PANTHER" id="PTHR34142">
    <property type="entry name" value="ENDO-BETA-1,4-GLUCANASE A"/>
    <property type="match status" value="1"/>
</dbReference>
<dbReference type="EMBL" id="MDEJ01000232">
    <property type="protein sequence ID" value="PPU85684.1"/>
    <property type="molecule type" value="Genomic_DNA"/>
</dbReference>
<evidence type="ECO:0000256" key="8">
    <source>
        <dbReference type="ARBA" id="ARBA00023295"/>
    </source>
</evidence>
<evidence type="ECO:0000256" key="2">
    <source>
        <dbReference type="ARBA" id="ARBA00005641"/>
    </source>
</evidence>
<dbReference type="Pfam" id="PF00150">
    <property type="entry name" value="Cellulase"/>
    <property type="match status" value="1"/>
</dbReference>
<evidence type="ECO:0000259" key="15">
    <source>
        <dbReference type="Pfam" id="PF00150"/>
    </source>
</evidence>
<name>A0A2S7E6C6_9XANT</name>
<evidence type="ECO:0000313" key="17">
    <source>
        <dbReference type="Proteomes" id="UP000239939"/>
    </source>
</evidence>
<dbReference type="SUPFAM" id="SSF51445">
    <property type="entry name" value="(Trans)glycosidases"/>
    <property type="match status" value="1"/>
</dbReference>
<evidence type="ECO:0000256" key="4">
    <source>
        <dbReference type="ARBA" id="ARBA00022729"/>
    </source>
</evidence>
<dbReference type="InterPro" id="IPR001547">
    <property type="entry name" value="Glyco_hydro_5"/>
</dbReference>
<keyword evidence="9" id="KW-0624">Polysaccharide degradation</keyword>
<keyword evidence="5 13" id="KW-0378">Hydrolase</keyword>
<dbReference type="FunFam" id="3.20.20.80:FF:000124">
    <property type="entry name" value="Exported cellulase"/>
    <property type="match status" value="1"/>
</dbReference>
<dbReference type="PROSITE" id="PS00659">
    <property type="entry name" value="GLYCOSYL_HYDROL_F5"/>
    <property type="match status" value="1"/>
</dbReference>
<keyword evidence="8 13" id="KW-0326">Glycosidase</keyword>
<dbReference type="PANTHER" id="PTHR34142:SF1">
    <property type="entry name" value="GLYCOSIDE HYDROLASE FAMILY 5 DOMAIN-CONTAINING PROTEIN"/>
    <property type="match status" value="1"/>
</dbReference>
<dbReference type="EC" id="3.2.1.4" evidence="3"/>